<dbReference type="InterPro" id="IPR012337">
    <property type="entry name" value="RNaseH-like_sf"/>
</dbReference>
<dbReference type="InParanoid" id="A0A0C2ZIV9"/>
<evidence type="ECO:0000313" key="1">
    <source>
        <dbReference type="EMBL" id="KIM52692.1"/>
    </source>
</evidence>
<evidence type="ECO:0000313" key="2">
    <source>
        <dbReference type="Proteomes" id="UP000053989"/>
    </source>
</evidence>
<dbReference type="AlphaFoldDB" id="A0A0C2ZIV9"/>
<evidence type="ECO:0008006" key="3">
    <source>
        <dbReference type="Google" id="ProtNLM"/>
    </source>
</evidence>
<dbReference type="HOGENOM" id="CLU_143229_0_0_1"/>
<reference evidence="2" key="2">
    <citation type="submission" date="2015-01" db="EMBL/GenBank/DDBJ databases">
        <title>Evolutionary Origins and Diversification of the Mycorrhizal Mutualists.</title>
        <authorList>
            <consortium name="DOE Joint Genome Institute"/>
            <consortium name="Mycorrhizal Genomics Consortium"/>
            <person name="Kohler A."/>
            <person name="Kuo A."/>
            <person name="Nagy L.G."/>
            <person name="Floudas D."/>
            <person name="Copeland A."/>
            <person name="Barry K.W."/>
            <person name="Cichocki N."/>
            <person name="Veneault-Fourrey C."/>
            <person name="LaButti K."/>
            <person name="Lindquist E.A."/>
            <person name="Lipzen A."/>
            <person name="Lundell T."/>
            <person name="Morin E."/>
            <person name="Murat C."/>
            <person name="Riley R."/>
            <person name="Ohm R."/>
            <person name="Sun H."/>
            <person name="Tunlid A."/>
            <person name="Henrissat B."/>
            <person name="Grigoriev I.V."/>
            <person name="Hibbett D.S."/>
            <person name="Martin F."/>
        </authorList>
    </citation>
    <scope>NUCLEOTIDE SEQUENCE [LARGE SCALE GENOMIC DNA]</scope>
    <source>
        <strain evidence="2">Foug A</strain>
    </source>
</reference>
<reference evidence="1 2" key="1">
    <citation type="submission" date="2014-04" db="EMBL/GenBank/DDBJ databases">
        <authorList>
            <consortium name="DOE Joint Genome Institute"/>
            <person name="Kuo A."/>
            <person name="Kohler A."/>
            <person name="Nagy L.G."/>
            <person name="Floudas D."/>
            <person name="Copeland A."/>
            <person name="Barry K.W."/>
            <person name="Cichocki N."/>
            <person name="Veneault-Fourrey C."/>
            <person name="LaButti K."/>
            <person name="Lindquist E.A."/>
            <person name="Lipzen A."/>
            <person name="Lundell T."/>
            <person name="Morin E."/>
            <person name="Murat C."/>
            <person name="Sun H."/>
            <person name="Tunlid A."/>
            <person name="Henrissat B."/>
            <person name="Grigoriev I.V."/>
            <person name="Hibbett D.S."/>
            <person name="Martin F."/>
            <person name="Nordberg H.P."/>
            <person name="Cantor M.N."/>
            <person name="Hua S.X."/>
        </authorList>
    </citation>
    <scope>NUCLEOTIDE SEQUENCE [LARGE SCALE GENOMIC DNA]</scope>
    <source>
        <strain evidence="1 2">Foug A</strain>
    </source>
</reference>
<dbReference type="Proteomes" id="UP000053989">
    <property type="component" value="Unassembled WGS sequence"/>
</dbReference>
<sequence>MDDDRNATQIPILKLLHDMKSHWDSIYYMINCLRTLRQALDCFFQAPAHKDIADRKLNEVDWQILKDLEVILEVPHSFQQSVSSESMLTLSCIMPIFETFIIQWEHLSM</sequence>
<accession>A0A0C2ZIV9</accession>
<proteinExistence type="predicted"/>
<organism evidence="1 2">
    <name type="scientific">Scleroderma citrinum Foug A</name>
    <dbReference type="NCBI Taxonomy" id="1036808"/>
    <lineage>
        <taxon>Eukaryota</taxon>
        <taxon>Fungi</taxon>
        <taxon>Dikarya</taxon>
        <taxon>Basidiomycota</taxon>
        <taxon>Agaricomycotina</taxon>
        <taxon>Agaricomycetes</taxon>
        <taxon>Agaricomycetidae</taxon>
        <taxon>Boletales</taxon>
        <taxon>Sclerodermatineae</taxon>
        <taxon>Sclerodermataceae</taxon>
        <taxon>Scleroderma</taxon>
    </lineage>
</organism>
<keyword evidence="2" id="KW-1185">Reference proteome</keyword>
<dbReference type="SUPFAM" id="SSF53098">
    <property type="entry name" value="Ribonuclease H-like"/>
    <property type="match status" value="1"/>
</dbReference>
<gene>
    <name evidence="1" type="ORF">SCLCIDRAFT_32445</name>
</gene>
<protein>
    <recommendedName>
        <fullName evidence="3">hAT-like transposase RNase-H fold domain-containing protein</fullName>
    </recommendedName>
</protein>
<dbReference type="OrthoDB" id="2639200at2759"/>
<dbReference type="STRING" id="1036808.A0A0C2ZIV9"/>
<name>A0A0C2ZIV9_9AGAM</name>
<dbReference type="EMBL" id="KN822202">
    <property type="protein sequence ID" value="KIM52692.1"/>
    <property type="molecule type" value="Genomic_DNA"/>
</dbReference>